<gene>
    <name evidence="2" type="ORF">QYF61_008758</name>
</gene>
<evidence type="ECO:0000256" key="1">
    <source>
        <dbReference type="SAM" id="SignalP"/>
    </source>
</evidence>
<accession>A0AAN7NGA3</accession>
<proteinExistence type="predicted"/>
<evidence type="ECO:0000313" key="2">
    <source>
        <dbReference type="EMBL" id="KAK4810786.1"/>
    </source>
</evidence>
<keyword evidence="3" id="KW-1185">Reference proteome</keyword>
<feature type="signal peptide" evidence="1">
    <location>
        <begin position="1"/>
        <end position="28"/>
    </location>
</feature>
<name>A0AAN7NGA3_MYCAM</name>
<organism evidence="2 3">
    <name type="scientific">Mycteria americana</name>
    <name type="common">Wood stork</name>
    <dbReference type="NCBI Taxonomy" id="33587"/>
    <lineage>
        <taxon>Eukaryota</taxon>
        <taxon>Metazoa</taxon>
        <taxon>Chordata</taxon>
        <taxon>Craniata</taxon>
        <taxon>Vertebrata</taxon>
        <taxon>Euteleostomi</taxon>
        <taxon>Archelosauria</taxon>
        <taxon>Archosauria</taxon>
        <taxon>Dinosauria</taxon>
        <taxon>Saurischia</taxon>
        <taxon>Theropoda</taxon>
        <taxon>Coelurosauria</taxon>
        <taxon>Aves</taxon>
        <taxon>Neognathae</taxon>
        <taxon>Neoaves</taxon>
        <taxon>Aequornithes</taxon>
        <taxon>Ciconiiformes</taxon>
        <taxon>Ciconiidae</taxon>
        <taxon>Mycteria</taxon>
    </lineage>
</organism>
<feature type="chain" id="PRO_5042998262" evidence="1">
    <location>
        <begin position="29"/>
        <end position="505"/>
    </location>
</feature>
<comment type="caution">
    <text evidence="2">The sequence shown here is derived from an EMBL/GenBank/DDBJ whole genome shotgun (WGS) entry which is preliminary data.</text>
</comment>
<dbReference type="AlphaFoldDB" id="A0AAN7NGA3"/>
<evidence type="ECO:0000313" key="3">
    <source>
        <dbReference type="Proteomes" id="UP001333110"/>
    </source>
</evidence>
<keyword evidence="1" id="KW-0732">Signal</keyword>
<dbReference type="EMBL" id="JAUNZN010000018">
    <property type="protein sequence ID" value="KAK4810786.1"/>
    <property type="molecule type" value="Genomic_DNA"/>
</dbReference>
<protein>
    <submittedName>
        <fullName evidence="2">Uncharacterized protein</fullName>
    </submittedName>
</protein>
<dbReference type="Proteomes" id="UP001333110">
    <property type="component" value="Unassembled WGS sequence"/>
</dbReference>
<reference evidence="2 3" key="1">
    <citation type="journal article" date="2023" name="J. Hered.">
        <title>Chromosome-level genome of the wood stork (Mycteria americana) provides insight into avian chromosome evolution.</title>
        <authorList>
            <person name="Flamio R. Jr."/>
            <person name="Ramstad K.M."/>
        </authorList>
    </citation>
    <scope>NUCLEOTIDE SEQUENCE [LARGE SCALE GENOMIC DNA]</scope>
    <source>
        <strain evidence="2">JAX WOST 10</strain>
    </source>
</reference>
<sequence>MRNGGYCQFIVLLLCCSFLLMLFPCSNMGSFHWVQSFRKGLLQHGSPTGPQVLPERTCSSVGSSPRAAVPARGLLQRRLSTGCSFLQSTSTCSSMGSSIGCRVDICSTMVLHGLQRDNLSHHAAQGDGEWGLRRRTPHTLPLLRRGVLHRLQVDVCSTVNLHGLQGDNLPHHGLHQGLQGNLCSGTWSTSSQNRIGWKRPLRSSSPTVNLTLPRPPLYHVPKHLIQTSFKYFQGWRLNHFPGQPVPMLDNPFSEVKFPNIQSKPPLAQLEAISSRPMICYLAEETDPHLSIAITIYYFPLMKGKQYSASDDLVKAISVTAMNTLKGTIPLMSHQICTLKKGLKVIRNLSSKSVSFKRKKLLPVPMLDNPSSEEIFPNMQSKPPLAQLEAISSHPITCYLGKETDPHLSTTSFQTLHQLRCSSLDALQHLNVFLVVRGPKPNTVFEVRPHQCRVQGYDHFPSPSGHTVSDTSQDAIGFLGHLGTLLAHVQAAVDQHSQVLLCWAAF</sequence>